<accession>A0A2T3Z1A6</accession>
<dbReference type="Proteomes" id="UP000240493">
    <property type="component" value="Unassembled WGS sequence"/>
</dbReference>
<gene>
    <name evidence="2" type="ORF">M441DRAFT_28946</name>
</gene>
<feature type="region of interest" description="Disordered" evidence="1">
    <location>
        <begin position="1"/>
        <end position="31"/>
    </location>
</feature>
<evidence type="ECO:0000313" key="2">
    <source>
        <dbReference type="EMBL" id="PTB38595.1"/>
    </source>
</evidence>
<reference evidence="2 3" key="1">
    <citation type="submission" date="2016-07" db="EMBL/GenBank/DDBJ databases">
        <title>Multiple horizontal gene transfer events from other fungi enriched the ability of initially mycotrophic Trichoderma (Ascomycota) to feed on dead plant biomass.</title>
        <authorList>
            <consortium name="DOE Joint Genome Institute"/>
            <person name="Aerts A."/>
            <person name="Atanasova L."/>
            <person name="Chenthamara K."/>
            <person name="Zhang J."/>
            <person name="Grujic M."/>
            <person name="Henrissat B."/>
            <person name="Kuo A."/>
            <person name="Salamov A."/>
            <person name="Lipzen A."/>
            <person name="Labutti K."/>
            <person name="Barry K."/>
            <person name="Miao Y."/>
            <person name="Rahimi M.J."/>
            <person name="Shen Q."/>
            <person name="Grigoriev I.V."/>
            <person name="Kubicek C.P."/>
            <person name="Druzhinina I.S."/>
        </authorList>
    </citation>
    <scope>NUCLEOTIDE SEQUENCE [LARGE SCALE GENOMIC DNA]</scope>
    <source>
        <strain evidence="2 3">CBS 433.97</strain>
    </source>
</reference>
<proteinExistence type="predicted"/>
<protein>
    <submittedName>
        <fullName evidence="2">Uncharacterized protein</fullName>
    </submittedName>
</protein>
<name>A0A2T3Z1A6_TRIA4</name>
<sequence length="264" mass="29256">MLEDDEDSDVEMTDVDSTDDGSIEEDLPVGPKTPTLEQLYLRKGTQLLMNVEAVLGGQRWNIDCIDRNGAIYCNTERHPDSLSTWFQRTEPADEIHFTSSRPDDVPPNVQNMVVKLPHLRDCLVFLCHGTILIRGQGEITETGYAYVVKNEECLGLGENTAILVMEQGGMKGVCNRKTGEEIGEELRANQAGRGSLGGENEVATKRTSGSAESCAFKLSFETCPPIYSRELHRAVPHLKYCRVCFSVPVVKQRLGWRSAAGGRH</sequence>
<dbReference type="OrthoDB" id="3458118at2759"/>
<evidence type="ECO:0000313" key="3">
    <source>
        <dbReference type="Proteomes" id="UP000240493"/>
    </source>
</evidence>
<feature type="compositionally biased region" description="Acidic residues" evidence="1">
    <location>
        <begin position="1"/>
        <end position="27"/>
    </location>
</feature>
<dbReference type="AlphaFoldDB" id="A0A2T3Z1A6"/>
<dbReference type="EMBL" id="KZ679265">
    <property type="protein sequence ID" value="PTB38595.1"/>
    <property type="molecule type" value="Genomic_DNA"/>
</dbReference>
<evidence type="ECO:0000256" key="1">
    <source>
        <dbReference type="SAM" id="MobiDB-lite"/>
    </source>
</evidence>
<organism evidence="2 3">
    <name type="scientific">Trichoderma asperellum (strain ATCC 204424 / CBS 433.97 / NBRC 101777)</name>
    <dbReference type="NCBI Taxonomy" id="1042311"/>
    <lineage>
        <taxon>Eukaryota</taxon>
        <taxon>Fungi</taxon>
        <taxon>Dikarya</taxon>
        <taxon>Ascomycota</taxon>
        <taxon>Pezizomycotina</taxon>
        <taxon>Sordariomycetes</taxon>
        <taxon>Hypocreomycetidae</taxon>
        <taxon>Hypocreales</taxon>
        <taxon>Hypocreaceae</taxon>
        <taxon>Trichoderma</taxon>
    </lineage>
</organism>
<keyword evidence="3" id="KW-1185">Reference proteome</keyword>